<dbReference type="AlphaFoldDB" id="A0A0B6Z023"/>
<sequence length="73" mass="7800">VLSSTDNSVVNPVDATLKSSISSTDNPFPNLQSCRDTLNNSQSQIVCKNNQESLKEIKMAATSVEGLGLEESN</sequence>
<gene>
    <name evidence="1" type="primary">ORF43485</name>
</gene>
<dbReference type="EMBL" id="HACG01014988">
    <property type="protein sequence ID" value="CEK61853.1"/>
    <property type="molecule type" value="Transcribed_RNA"/>
</dbReference>
<feature type="non-terminal residue" evidence="1">
    <location>
        <position position="1"/>
    </location>
</feature>
<name>A0A0B6Z023_9EUPU</name>
<evidence type="ECO:0000313" key="1">
    <source>
        <dbReference type="EMBL" id="CEK61853.1"/>
    </source>
</evidence>
<accession>A0A0B6Z023</accession>
<reference evidence="1" key="1">
    <citation type="submission" date="2014-12" db="EMBL/GenBank/DDBJ databases">
        <title>Insight into the proteome of Arion vulgaris.</title>
        <authorList>
            <person name="Aradska J."/>
            <person name="Bulat T."/>
            <person name="Smidak R."/>
            <person name="Sarate P."/>
            <person name="Gangsoo J."/>
            <person name="Sialana F."/>
            <person name="Bilban M."/>
            <person name="Lubec G."/>
        </authorList>
    </citation>
    <scope>NUCLEOTIDE SEQUENCE</scope>
    <source>
        <tissue evidence="1">Skin</tissue>
    </source>
</reference>
<proteinExistence type="predicted"/>
<protein>
    <submittedName>
        <fullName evidence="1">Uncharacterized protein</fullName>
    </submittedName>
</protein>
<organism evidence="1">
    <name type="scientific">Arion vulgaris</name>
    <dbReference type="NCBI Taxonomy" id="1028688"/>
    <lineage>
        <taxon>Eukaryota</taxon>
        <taxon>Metazoa</taxon>
        <taxon>Spiralia</taxon>
        <taxon>Lophotrochozoa</taxon>
        <taxon>Mollusca</taxon>
        <taxon>Gastropoda</taxon>
        <taxon>Heterobranchia</taxon>
        <taxon>Euthyneura</taxon>
        <taxon>Panpulmonata</taxon>
        <taxon>Eupulmonata</taxon>
        <taxon>Stylommatophora</taxon>
        <taxon>Helicina</taxon>
        <taxon>Arionoidea</taxon>
        <taxon>Arionidae</taxon>
        <taxon>Arion</taxon>
    </lineage>
</organism>
<feature type="non-terminal residue" evidence="1">
    <location>
        <position position="73"/>
    </location>
</feature>